<feature type="coiled-coil region" evidence="1">
    <location>
        <begin position="395"/>
        <end position="422"/>
    </location>
</feature>
<feature type="region of interest" description="Disordered" evidence="2">
    <location>
        <begin position="333"/>
        <end position="363"/>
    </location>
</feature>
<reference evidence="3" key="1">
    <citation type="submission" date="2023-01" db="EMBL/GenBank/DDBJ databases">
        <title>Exophiala dermititidis isolated from Cystic Fibrosis Patient.</title>
        <authorList>
            <person name="Kurbessoian T."/>
            <person name="Crocker A."/>
            <person name="Murante D."/>
            <person name="Hogan D.A."/>
            <person name="Stajich J.E."/>
        </authorList>
    </citation>
    <scope>NUCLEOTIDE SEQUENCE</scope>
    <source>
        <strain evidence="3">Ex8</strain>
    </source>
</reference>
<evidence type="ECO:0000313" key="3">
    <source>
        <dbReference type="EMBL" id="KAJ8991049.1"/>
    </source>
</evidence>
<feature type="region of interest" description="Disordered" evidence="2">
    <location>
        <begin position="101"/>
        <end position="160"/>
    </location>
</feature>
<proteinExistence type="predicted"/>
<gene>
    <name evidence="3" type="ORF">HRR80_005105</name>
</gene>
<evidence type="ECO:0000256" key="2">
    <source>
        <dbReference type="SAM" id="MobiDB-lite"/>
    </source>
</evidence>
<comment type="caution">
    <text evidence="3">The sequence shown here is derived from an EMBL/GenBank/DDBJ whole genome shotgun (WGS) entry which is preliminary data.</text>
</comment>
<evidence type="ECO:0000256" key="1">
    <source>
        <dbReference type="SAM" id="Coils"/>
    </source>
</evidence>
<dbReference type="AlphaFoldDB" id="A0AAN6ITS1"/>
<feature type="compositionally biased region" description="Low complexity" evidence="2">
    <location>
        <begin position="103"/>
        <end position="117"/>
    </location>
</feature>
<sequence length="487" mass="54223">MATVERSWPLLENTPIPTGKLSWNSIDSNRQSWPLSRSLIDEVSYSATVLGLESPACEDDLDDRVALEAQSLGLLPFPITPDIEGLTYSISTATIASDSMNHSSVQSQSTTATSCASSEHRPATKAPEVTEGASTAVSESPSFPGEVERKRKSPLRRGIRKVTGFRRKRSVAIASPALSSINSDGDSSITEDLSVEVKSPLSFKSSKSSWSQPMPTTAQYGYEHSTSVDAVALKRSVECGEMLQLRMAQLDEKARFLEFQASMLAQLSSQWEKAREAKRREHERALAEQCAKRDKAVEDLEARQLEEEMKMEKEHEVEKRTVMVRLRHMEAYCQTPTPPPTPSNPASARPSTDSALPERKVTERDYHNLAQQYRERDAMDTLHSAKINVLRGKQKKAVERLMAKKERELEDLEKKQEDELAGIDRDFAGQEANLKLALNSKRARLETRWRTQALIARTKMEKATGLKYAALPAIVAIDDTHTAGIAL</sequence>
<accession>A0AAN6ITS1</accession>
<protein>
    <submittedName>
        <fullName evidence="3">Uncharacterized protein</fullName>
    </submittedName>
</protein>
<organism evidence="3 4">
    <name type="scientific">Exophiala dermatitidis</name>
    <name type="common">Black yeast-like fungus</name>
    <name type="synonym">Wangiella dermatitidis</name>
    <dbReference type="NCBI Taxonomy" id="5970"/>
    <lineage>
        <taxon>Eukaryota</taxon>
        <taxon>Fungi</taxon>
        <taxon>Dikarya</taxon>
        <taxon>Ascomycota</taxon>
        <taxon>Pezizomycotina</taxon>
        <taxon>Eurotiomycetes</taxon>
        <taxon>Chaetothyriomycetidae</taxon>
        <taxon>Chaetothyriales</taxon>
        <taxon>Herpotrichiellaceae</taxon>
        <taxon>Exophiala</taxon>
    </lineage>
</organism>
<keyword evidence="1" id="KW-0175">Coiled coil</keyword>
<name>A0AAN6ITS1_EXODE</name>
<feature type="compositionally biased region" description="Polar residues" evidence="2">
    <location>
        <begin position="132"/>
        <end position="141"/>
    </location>
</feature>
<dbReference type="Proteomes" id="UP001161757">
    <property type="component" value="Unassembled WGS sequence"/>
</dbReference>
<feature type="compositionally biased region" description="Basic residues" evidence="2">
    <location>
        <begin position="150"/>
        <end position="160"/>
    </location>
</feature>
<evidence type="ECO:0000313" key="4">
    <source>
        <dbReference type="Proteomes" id="UP001161757"/>
    </source>
</evidence>
<dbReference type="EMBL" id="JAJGCB010000009">
    <property type="protein sequence ID" value="KAJ8991049.1"/>
    <property type="molecule type" value="Genomic_DNA"/>
</dbReference>